<proteinExistence type="inferred from homology"/>
<gene>
    <name evidence="2" type="ORF">ACFQPE_15415</name>
</gene>
<protein>
    <submittedName>
        <fullName evidence="2">KEOPS complex subunit Pcc1</fullName>
    </submittedName>
</protein>
<dbReference type="Proteomes" id="UP001596547">
    <property type="component" value="Unassembled WGS sequence"/>
</dbReference>
<evidence type="ECO:0000256" key="1">
    <source>
        <dbReference type="ARBA" id="ARBA00007073"/>
    </source>
</evidence>
<evidence type="ECO:0000313" key="2">
    <source>
        <dbReference type="EMBL" id="MFC7318172.1"/>
    </source>
</evidence>
<evidence type="ECO:0000313" key="3">
    <source>
        <dbReference type="Proteomes" id="UP001596547"/>
    </source>
</evidence>
<dbReference type="NCBIfam" id="NF011470">
    <property type="entry name" value="PRK14887.1"/>
    <property type="match status" value="1"/>
</dbReference>
<dbReference type="Pfam" id="PF09341">
    <property type="entry name" value="Pcc1"/>
    <property type="match status" value="1"/>
</dbReference>
<name>A0ABD6AD54_9EURY</name>
<comment type="caution">
    <text evidence="2">The sequence shown here is derived from an EMBL/GenBank/DDBJ whole genome shotgun (WGS) entry which is preliminary data.</text>
</comment>
<accession>A0ABD6AD54</accession>
<dbReference type="AlphaFoldDB" id="A0ABD6AD54"/>
<organism evidence="2 3">
    <name type="scientific">Halomarina halobia</name>
    <dbReference type="NCBI Taxonomy" id="3033386"/>
    <lineage>
        <taxon>Archaea</taxon>
        <taxon>Methanobacteriati</taxon>
        <taxon>Methanobacteriota</taxon>
        <taxon>Stenosarchaea group</taxon>
        <taxon>Halobacteria</taxon>
        <taxon>Halobacteriales</taxon>
        <taxon>Natronomonadaceae</taxon>
        <taxon>Halomarina</taxon>
    </lineage>
</organism>
<keyword evidence="3" id="KW-1185">Reference proteome</keyword>
<dbReference type="EMBL" id="JBHTBF010000002">
    <property type="protein sequence ID" value="MFC7318172.1"/>
    <property type="molecule type" value="Genomic_DNA"/>
</dbReference>
<dbReference type="GeneID" id="79315139"/>
<sequence>MKRATIRTRFEDAATVAAALEPDNTPEMRTTVEGDVVETVIERETTGGLRTTVDDYVTNLTVASQLTDTDTNHE</sequence>
<reference evidence="2 3" key="1">
    <citation type="journal article" date="2019" name="Int. J. Syst. Evol. Microbiol.">
        <title>The Global Catalogue of Microorganisms (GCM) 10K type strain sequencing project: providing services to taxonomists for standard genome sequencing and annotation.</title>
        <authorList>
            <consortium name="The Broad Institute Genomics Platform"/>
            <consortium name="The Broad Institute Genome Sequencing Center for Infectious Disease"/>
            <person name="Wu L."/>
            <person name="Ma J."/>
        </authorList>
    </citation>
    <scope>NUCLEOTIDE SEQUENCE [LARGE SCALE GENOMIC DNA]</scope>
    <source>
        <strain evidence="2 3">PSR21</strain>
    </source>
</reference>
<comment type="similarity">
    <text evidence="1">Belongs to the CTAG/PCC1 family.</text>
</comment>
<dbReference type="InterPro" id="IPR015419">
    <property type="entry name" value="CTAG/Pcc1"/>
</dbReference>
<dbReference type="RefSeq" id="WP_276305551.1">
    <property type="nucleotide sequence ID" value="NZ_CP119992.1"/>
</dbReference>